<comment type="caution">
    <text evidence="1">The sequence shown here is derived from an EMBL/GenBank/DDBJ whole genome shotgun (WGS) entry which is preliminary data.</text>
</comment>
<keyword evidence="2" id="KW-1185">Reference proteome</keyword>
<accession>A0A6I3L0M0</accession>
<dbReference type="AlphaFoldDB" id="A0A6I3L0M0"/>
<dbReference type="Pfam" id="PF04328">
    <property type="entry name" value="Sel_put"/>
    <property type="match status" value="1"/>
</dbReference>
<name>A0A6I3L0M0_9NOCA</name>
<protein>
    <submittedName>
        <fullName evidence="1">Putative selenoprotein</fullName>
    </submittedName>
</protein>
<gene>
    <name evidence="1" type="ORF">GLP40_21310</name>
</gene>
<reference evidence="1 2" key="1">
    <citation type="submission" date="2019-11" db="EMBL/GenBank/DDBJ databases">
        <title>Nocardia sp. nov. CT2-14 isolated from soil.</title>
        <authorList>
            <person name="Kanchanasin P."/>
            <person name="Tanasupawat S."/>
            <person name="Yuki M."/>
            <person name="Kudo T."/>
        </authorList>
    </citation>
    <scope>NUCLEOTIDE SEQUENCE [LARGE SCALE GENOMIC DNA]</scope>
    <source>
        <strain evidence="1 2">CT2-14</strain>
    </source>
</reference>
<organism evidence="1 2">
    <name type="scientific">Nocardia aurantiaca</name>
    <dbReference type="NCBI Taxonomy" id="2675850"/>
    <lineage>
        <taxon>Bacteria</taxon>
        <taxon>Bacillati</taxon>
        <taxon>Actinomycetota</taxon>
        <taxon>Actinomycetes</taxon>
        <taxon>Mycobacteriales</taxon>
        <taxon>Nocardiaceae</taxon>
        <taxon>Nocardia</taxon>
    </lineage>
</organism>
<evidence type="ECO:0000313" key="1">
    <source>
        <dbReference type="EMBL" id="MTE15301.1"/>
    </source>
</evidence>
<sequence length="79" mass="8881">MSTPEAPPAAGPLRRAGLTLVRAVKAVVWWFNSILGGNDYARYVDHLRLHHPGCEIPSERDYWRDRHAAATKNPANRCC</sequence>
<proteinExistence type="predicted"/>
<dbReference type="Proteomes" id="UP000432464">
    <property type="component" value="Unassembled WGS sequence"/>
</dbReference>
<evidence type="ECO:0000313" key="2">
    <source>
        <dbReference type="Proteomes" id="UP000432464"/>
    </source>
</evidence>
<dbReference type="RefSeq" id="WP_154789762.1">
    <property type="nucleotide sequence ID" value="NZ_WMBB01000010.1"/>
</dbReference>
<dbReference type="InterPro" id="IPR007423">
    <property type="entry name" value="Sel_put"/>
</dbReference>
<dbReference type="EMBL" id="WMBB01000010">
    <property type="protein sequence ID" value="MTE15301.1"/>
    <property type="molecule type" value="Genomic_DNA"/>
</dbReference>